<dbReference type="OrthoDB" id="9804315at2"/>
<dbReference type="Gene3D" id="3.40.430.10">
    <property type="entry name" value="Dihydrofolate Reductase, subunit A"/>
    <property type="match status" value="1"/>
</dbReference>
<keyword evidence="12" id="KW-1185">Reference proteome</keyword>
<dbReference type="Pfam" id="PF00186">
    <property type="entry name" value="DHFR_1"/>
    <property type="match status" value="1"/>
</dbReference>
<dbReference type="PROSITE" id="PS00075">
    <property type="entry name" value="DHFR_1"/>
    <property type="match status" value="1"/>
</dbReference>
<dbReference type="GO" id="GO:0004146">
    <property type="term" value="F:dihydrofolate reductase activity"/>
    <property type="evidence" value="ECO:0007669"/>
    <property type="project" value="UniProtKB-EC"/>
</dbReference>
<dbReference type="GO" id="GO:0046654">
    <property type="term" value="P:tetrahydrofolate biosynthetic process"/>
    <property type="evidence" value="ECO:0007669"/>
    <property type="project" value="UniProtKB-UniPathway"/>
</dbReference>
<dbReference type="RefSeq" id="WP_145636448.1">
    <property type="nucleotide sequence ID" value="NZ_VIWP01000003.1"/>
</dbReference>
<dbReference type="UniPathway" id="UPA00077">
    <property type="reaction ID" value="UER00158"/>
</dbReference>
<dbReference type="EMBL" id="VIWP01000003">
    <property type="protein sequence ID" value="TWF54323.1"/>
    <property type="molecule type" value="Genomic_DNA"/>
</dbReference>
<dbReference type="PIRSF" id="PIRSF000194">
    <property type="entry name" value="DHFR"/>
    <property type="match status" value="1"/>
</dbReference>
<reference evidence="11 12" key="1">
    <citation type="submission" date="2019-06" db="EMBL/GenBank/DDBJ databases">
        <title>Sorghum-associated microbial communities from plants grown in Nebraska, USA.</title>
        <authorList>
            <person name="Schachtman D."/>
        </authorList>
    </citation>
    <scope>NUCLEOTIDE SEQUENCE [LARGE SCALE GENOMIC DNA]</scope>
    <source>
        <strain evidence="11 12">1225</strain>
    </source>
</reference>
<dbReference type="PROSITE" id="PS51330">
    <property type="entry name" value="DHFR_2"/>
    <property type="match status" value="1"/>
</dbReference>
<sequence length="175" mass="18946">MRVPVAIFVAVSRNNVIGRDGDMPWRLSTDLKRFKAMTLGKPMVVGRKTLLSFGGKPLPGRPHVVVTRNADFHVDGAEIATSLEAALSRAQAIAAETGAEEIGILGGGEIYAQAIHLADRLYLTHVDTDISDGDTFFPAVDPAVFEKVEEIAVPAGEKDTYPTRFAIYHRRSASN</sequence>
<evidence type="ECO:0000256" key="2">
    <source>
        <dbReference type="ARBA" id="ARBA00009539"/>
    </source>
</evidence>
<dbReference type="AlphaFoldDB" id="A0A561QVC0"/>
<dbReference type="Proteomes" id="UP000320653">
    <property type="component" value="Unassembled WGS sequence"/>
</dbReference>
<keyword evidence="4 8" id="KW-0554">One-carbon metabolism</keyword>
<dbReference type="PANTHER" id="PTHR48069">
    <property type="entry name" value="DIHYDROFOLATE REDUCTASE"/>
    <property type="match status" value="1"/>
</dbReference>
<name>A0A561QVC0_9HYPH</name>
<dbReference type="InterPro" id="IPR012259">
    <property type="entry name" value="DHFR"/>
</dbReference>
<dbReference type="GO" id="GO:0006730">
    <property type="term" value="P:one-carbon metabolic process"/>
    <property type="evidence" value="ECO:0007669"/>
    <property type="project" value="UniProtKB-KW"/>
</dbReference>
<gene>
    <name evidence="11" type="ORF">FHW37_103187</name>
</gene>
<accession>A0A561QVC0</accession>
<dbReference type="InterPro" id="IPR017925">
    <property type="entry name" value="DHFR_CS"/>
</dbReference>
<keyword evidence="5 8" id="KW-0521">NADP</keyword>
<dbReference type="InterPro" id="IPR024072">
    <property type="entry name" value="DHFR-like_dom_sf"/>
</dbReference>
<dbReference type="GO" id="GO:0046452">
    <property type="term" value="P:dihydrofolate metabolic process"/>
    <property type="evidence" value="ECO:0007669"/>
    <property type="project" value="TreeGrafter"/>
</dbReference>
<dbReference type="InterPro" id="IPR001796">
    <property type="entry name" value="DHFR_dom"/>
</dbReference>
<evidence type="ECO:0000313" key="11">
    <source>
        <dbReference type="EMBL" id="TWF54323.1"/>
    </source>
</evidence>
<dbReference type="PANTHER" id="PTHR48069:SF3">
    <property type="entry name" value="DIHYDROFOLATE REDUCTASE"/>
    <property type="match status" value="1"/>
</dbReference>
<comment type="similarity">
    <text evidence="2 8 9">Belongs to the dihydrofolate reductase family.</text>
</comment>
<comment type="caution">
    <text evidence="11">The sequence shown here is derived from an EMBL/GenBank/DDBJ whole genome shotgun (WGS) entry which is preliminary data.</text>
</comment>
<organism evidence="11 12">
    <name type="scientific">Neorhizobium alkalisoli</name>
    <dbReference type="NCBI Taxonomy" id="528178"/>
    <lineage>
        <taxon>Bacteria</taxon>
        <taxon>Pseudomonadati</taxon>
        <taxon>Pseudomonadota</taxon>
        <taxon>Alphaproteobacteria</taxon>
        <taxon>Hyphomicrobiales</taxon>
        <taxon>Rhizobiaceae</taxon>
        <taxon>Rhizobium/Agrobacterium group</taxon>
        <taxon>Neorhizobium</taxon>
    </lineage>
</organism>
<feature type="domain" description="DHFR" evidence="10">
    <location>
        <begin position="4"/>
        <end position="170"/>
    </location>
</feature>
<evidence type="ECO:0000259" key="10">
    <source>
        <dbReference type="PROSITE" id="PS51330"/>
    </source>
</evidence>
<evidence type="ECO:0000256" key="7">
    <source>
        <dbReference type="ARBA" id="ARBA00025067"/>
    </source>
</evidence>
<comment type="pathway">
    <text evidence="1 8">Cofactor biosynthesis; tetrahydrofolate biosynthesis; 5,6,7,8-tetrahydrofolate from 7,8-dihydrofolate: step 1/1.</text>
</comment>
<dbReference type="GO" id="GO:0046655">
    <property type="term" value="P:folic acid metabolic process"/>
    <property type="evidence" value="ECO:0007669"/>
    <property type="project" value="TreeGrafter"/>
</dbReference>
<evidence type="ECO:0000256" key="1">
    <source>
        <dbReference type="ARBA" id="ARBA00004903"/>
    </source>
</evidence>
<evidence type="ECO:0000313" key="12">
    <source>
        <dbReference type="Proteomes" id="UP000320653"/>
    </source>
</evidence>
<dbReference type="GO" id="GO:0005829">
    <property type="term" value="C:cytosol"/>
    <property type="evidence" value="ECO:0007669"/>
    <property type="project" value="TreeGrafter"/>
</dbReference>
<proteinExistence type="inferred from homology"/>
<evidence type="ECO:0000256" key="3">
    <source>
        <dbReference type="ARBA" id="ARBA00012856"/>
    </source>
</evidence>
<evidence type="ECO:0000256" key="8">
    <source>
        <dbReference type="PIRNR" id="PIRNR000194"/>
    </source>
</evidence>
<evidence type="ECO:0000256" key="4">
    <source>
        <dbReference type="ARBA" id="ARBA00022563"/>
    </source>
</evidence>
<protein>
    <recommendedName>
        <fullName evidence="3 8">Dihydrofolate reductase</fullName>
        <ecNumber evidence="3 8">1.5.1.3</ecNumber>
    </recommendedName>
</protein>
<dbReference type="EC" id="1.5.1.3" evidence="3 8"/>
<evidence type="ECO:0000256" key="6">
    <source>
        <dbReference type="ARBA" id="ARBA00023002"/>
    </source>
</evidence>
<dbReference type="GO" id="GO:0050661">
    <property type="term" value="F:NADP binding"/>
    <property type="evidence" value="ECO:0007669"/>
    <property type="project" value="InterPro"/>
</dbReference>
<dbReference type="SUPFAM" id="SSF53597">
    <property type="entry name" value="Dihydrofolate reductase-like"/>
    <property type="match status" value="1"/>
</dbReference>
<comment type="catalytic activity">
    <reaction evidence="8">
        <text>(6S)-5,6,7,8-tetrahydrofolate + NADP(+) = 7,8-dihydrofolate + NADPH + H(+)</text>
        <dbReference type="Rhea" id="RHEA:15009"/>
        <dbReference type="ChEBI" id="CHEBI:15378"/>
        <dbReference type="ChEBI" id="CHEBI:57451"/>
        <dbReference type="ChEBI" id="CHEBI:57453"/>
        <dbReference type="ChEBI" id="CHEBI:57783"/>
        <dbReference type="ChEBI" id="CHEBI:58349"/>
        <dbReference type="EC" id="1.5.1.3"/>
    </reaction>
</comment>
<dbReference type="PRINTS" id="PR00070">
    <property type="entry name" value="DHFR"/>
</dbReference>
<evidence type="ECO:0000256" key="5">
    <source>
        <dbReference type="ARBA" id="ARBA00022857"/>
    </source>
</evidence>
<comment type="function">
    <text evidence="7 8">Key enzyme in folate metabolism. Catalyzes an essential reaction for de novo glycine and purine synthesis, and for DNA precursor synthesis.</text>
</comment>
<dbReference type="CDD" id="cd00209">
    <property type="entry name" value="DHFR"/>
    <property type="match status" value="1"/>
</dbReference>
<keyword evidence="6 8" id="KW-0560">Oxidoreductase</keyword>
<evidence type="ECO:0000256" key="9">
    <source>
        <dbReference type="RuleBase" id="RU004474"/>
    </source>
</evidence>